<dbReference type="GO" id="GO:0005634">
    <property type="term" value="C:nucleus"/>
    <property type="evidence" value="ECO:0007669"/>
    <property type="project" value="TreeGrafter"/>
</dbReference>
<comment type="caution">
    <text evidence="7">The sequence shown here is derived from an EMBL/GenBank/DDBJ whole genome shotgun (WGS) entry which is preliminary data.</text>
</comment>
<dbReference type="GO" id="GO:0008270">
    <property type="term" value="F:zinc ion binding"/>
    <property type="evidence" value="ECO:0007669"/>
    <property type="project" value="InterPro"/>
</dbReference>
<dbReference type="Gene3D" id="4.10.240.10">
    <property type="entry name" value="Zn(2)-C6 fungal-type DNA-binding domain"/>
    <property type="match status" value="1"/>
</dbReference>
<dbReference type="OrthoDB" id="3971593at2759"/>
<evidence type="ECO:0000256" key="2">
    <source>
        <dbReference type="ARBA" id="ARBA00023015"/>
    </source>
</evidence>
<dbReference type="InterPro" id="IPR007219">
    <property type="entry name" value="XnlR_reg_dom"/>
</dbReference>
<keyword evidence="4" id="KW-0539">Nucleus</keyword>
<evidence type="ECO:0000256" key="4">
    <source>
        <dbReference type="ARBA" id="ARBA00023242"/>
    </source>
</evidence>
<dbReference type="GO" id="GO:0000435">
    <property type="term" value="P:positive regulation of transcription from RNA polymerase II promoter by galactose"/>
    <property type="evidence" value="ECO:0007669"/>
    <property type="project" value="TreeGrafter"/>
</dbReference>
<dbReference type="GO" id="GO:0000978">
    <property type="term" value="F:RNA polymerase II cis-regulatory region sequence-specific DNA binding"/>
    <property type="evidence" value="ECO:0007669"/>
    <property type="project" value="TreeGrafter"/>
</dbReference>
<dbReference type="InterPro" id="IPR001138">
    <property type="entry name" value="Zn2Cys6_DnaBD"/>
</dbReference>
<dbReference type="GO" id="GO:0006351">
    <property type="term" value="P:DNA-templated transcription"/>
    <property type="evidence" value="ECO:0007669"/>
    <property type="project" value="InterPro"/>
</dbReference>
<keyword evidence="2" id="KW-0805">Transcription regulation</keyword>
<evidence type="ECO:0000256" key="5">
    <source>
        <dbReference type="SAM" id="MobiDB-lite"/>
    </source>
</evidence>
<dbReference type="Proteomes" id="UP000799777">
    <property type="component" value="Unassembled WGS sequence"/>
</dbReference>
<keyword evidence="8" id="KW-1185">Reference proteome</keyword>
<gene>
    <name evidence="7" type="ORF">EK21DRAFT_56190</name>
</gene>
<accession>A0A9P4HHY8</accession>
<organism evidence="7 8">
    <name type="scientific">Setomelanomma holmii</name>
    <dbReference type="NCBI Taxonomy" id="210430"/>
    <lineage>
        <taxon>Eukaryota</taxon>
        <taxon>Fungi</taxon>
        <taxon>Dikarya</taxon>
        <taxon>Ascomycota</taxon>
        <taxon>Pezizomycotina</taxon>
        <taxon>Dothideomycetes</taxon>
        <taxon>Pleosporomycetidae</taxon>
        <taxon>Pleosporales</taxon>
        <taxon>Pleosporineae</taxon>
        <taxon>Phaeosphaeriaceae</taxon>
        <taxon>Setomelanomma</taxon>
    </lineage>
</organism>
<proteinExistence type="predicted"/>
<sequence>LTTTSKECKRRKVRCDGQIPCARCAGQSIGCEYVPADHATPSSRSPTVAKILQHHSPASASSPAHRSNGRTGTLELSRLPPEFATNVPEFCGPSSTEYVLNSVSGNLRAMGMQSAILDKHSESGVPATSSGRLAQYGPFMKLLNMDPLWDMTREDAKVLIDDCCEGLGTVYPVLSRATMTATVDKVFHALRLAHAEGLRDRGGSVVEALFDHNTNKLKIVLAIGMTKEAGGCEHQAQPLFQSTSEVLEGLIWNPEGLHGIQLLYLVAMYHYHLNEEVRTGRCIAFAARLCLEAGLHRRVMLDRLFPDPAECEEALHAFWAVYMLERRLSLGQGIPFFIQDSYIDRSLYTSRVANPLLPALLQWTKLAGKVWHALNNQTDRTSKSRIDDINYLDYEIMTWYDALPAYLQLPDAATWSQDAHHELSYYHSIIFVRKPHLRNLVYRPVLQSPIYARQNEPVLLKAIEVSKETIRTLHDLKEHTSLVWTHPMFFQQLLLTAFGNLLLAVVSTGPSIRSSSRNEFDMFLRMFHQLGSECAVLRQTWQRLQGLRDLHTMLGHLDRNAQNVSTDSNASPASNATIVPLCFDDIFPDITNYSATGVSNDTREPLVANGQHCFDLGFVPDDFMDLSNVFDFPFVDLM</sequence>
<dbReference type="InterPro" id="IPR036864">
    <property type="entry name" value="Zn2-C6_fun-type_DNA-bd_sf"/>
</dbReference>
<evidence type="ECO:0000313" key="7">
    <source>
        <dbReference type="EMBL" id="KAF2034609.1"/>
    </source>
</evidence>
<keyword evidence="1" id="KW-0479">Metal-binding</keyword>
<dbReference type="PROSITE" id="PS50048">
    <property type="entry name" value="ZN2_CY6_FUNGAL_2"/>
    <property type="match status" value="1"/>
</dbReference>
<protein>
    <recommendedName>
        <fullName evidence="6">Zn(2)-C6 fungal-type domain-containing protein</fullName>
    </recommendedName>
</protein>
<feature type="compositionally biased region" description="Low complexity" evidence="5">
    <location>
        <begin position="54"/>
        <end position="65"/>
    </location>
</feature>
<evidence type="ECO:0000256" key="1">
    <source>
        <dbReference type="ARBA" id="ARBA00022723"/>
    </source>
</evidence>
<dbReference type="PANTHER" id="PTHR47424:SF5">
    <property type="entry name" value="ZN(II)2CYS6 TRANSCRIPTION FACTOR (EUROFUNG)"/>
    <property type="match status" value="1"/>
</dbReference>
<feature type="region of interest" description="Disordered" evidence="5">
    <location>
        <begin position="53"/>
        <end position="74"/>
    </location>
</feature>
<dbReference type="AlphaFoldDB" id="A0A9P4HHY8"/>
<dbReference type="Pfam" id="PF04082">
    <property type="entry name" value="Fungal_trans"/>
    <property type="match status" value="1"/>
</dbReference>
<dbReference type="PANTHER" id="PTHR47424">
    <property type="entry name" value="REGULATORY PROTEIN GAL4"/>
    <property type="match status" value="1"/>
</dbReference>
<keyword evidence="3" id="KW-0804">Transcription</keyword>
<dbReference type="CDD" id="cd00067">
    <property type="entry name" value="GAL4"/>
    <property type="match status" value="1"/>
</dbReference>
<name>A0A9P4HHY8_9PLEO</name>
<dbReference type="Pfam" id="PF00172">
    <property type="entry name" value="Zn_clus"/>
    <property type="match status" value="1"/>
</dbReference>
<dbReference type="SMART" id="SM00906">
    <property type="entry name" value="Fungal_trans"/>
    <property type="match status" value="1"/>
</dbReference>
<evidence type="ECO:0000313" key="8">
    <source>
        <dbReference type="Proteomes" id="UP000799777"/>
    </source>
</evidence>
<feature type="domain" description="Zn(2)-C6 fungal-type" evidence="6">
    <location>
        <begin position="4"/>
        <end position="33"/>
    </location>
</feature>
<dbReference type="CDD" id="cd12148">
    <property type="entry name" value="fungal_TF_MHR"/>
    <property type="match status" value="1"/>
</dbReference>
<dbReference type="EMBL" id="ML978160">
    <property type="protein sequence ID" value="KAF2034609.1"/>
    <property type="molecule type" value="Genomic_DNA"/>
</dbReference>
<evidence type="ECO:0000259" key="6">
    <source>
        <dbReference type="PROSITE" id="PS50048"/>
    </source>
</evidence>
<dbReference type="InterPro" id="IPR051127">
    <property type="entry name" value="Fungal_SecMet_Regulators"/>
</dbReference>
<dbReference type="SUPFAM" id="SSF57701">
    <property type="entry name" value="Zn2/Cys6 DNA-binding domain"/>
    <property type="match status" value="1"/>
</dbReference>
<feature type="non-terminal residue" evidence="7">
    <location>
        <position position="1"/>
    </location>
</feature>
<dbReference type="GO" id="GO:0000981">
    <property type="term" value="F:DNA-binding transcription factor activity, RNA polymerase II-specific"/>
    <property type="evidence" value="ECO:0007669"/>
    <property type="project" value="InterPro"/>
</dbReference>
<evidence type="ECO:0000256" key="3">
    <source>
        <dbReference type="ARBA" id="ARBA00023163"/>
    </source>
</evidence>
<reference evidence="7" key="1">
    <citation type="journal article" date="2020" name="Stud. Mycol.">
        <title>101 Dothideomycetes genomes: a test case for predicting lifestyles and emergence of pathogens.</title>
        <authorList>
            <person name="Haridas S."/>
            <person name="Albert R."/>
            <person name="Binder M."/>
            <person name="Bloem J."/>
            <person name="Labutti K."/>
            <person name="Salamov A."/>
            <person name="Andreopoulos B."/>
            <person name="Baker S."/>
            <person name="Barry K."/>
            <person name="Bills G."/>
            <person name="Bluhm B."/>
            <person name="Cannon C."/>
            <person name="Castanera R."/>
            <person name="Culley D."/>
            <person name="Daum C."/>
            <person name="Ezra D."/>
            <person name="Gonzalez J."/>
            <person name="Henrissat B."/>
            <person name="Kuo A."/>
            <person name="Liang C."/>
            <person name="Lipzen A."/>
            <person name="Lutzoni F."/>
            <person name="Magnuson J."/>
            <person name="Mondo S."/>
            <person name="Nolan M."/>
            <person name="Ohm R."/>
            <person name="Pangilinan J."/>
            <person name="Park H.-J."/>
            <person name="Ramirez L."/>
            <person name="Alfaro M."/>
            <person name="Sun H."/>
            <person name="Tritt A."/>
            <person name="Yoshinaga Y."/>
            <person name="Zwiers L.-H."/>
            <person name="Turgeon B."/>
            <person name="Goodwin S."/>
            <person name="Spatafora J."/>
            <person name="Crous P."/>
            <person name="Grigoriev I."/>
        </authorList>
    </citation>
    <scope>NUCLEOTIDE SEQUENCE</scope>
    <source>
        <strain evidence="7">CBS 110217</strain>
    </source>
</reference>